<evidence type="ECO:0000256" key="2">
    <source>
        <dbReference type="ARBA" id="ARBA00022448"/>
    </source>
</evidence>
<sequence>MSTSAPAGRRSVLGSKDRVKTAVAAGLGTSVENYDFIAYGTASALYFGAVFFPESDRFVGTLLSFATLAVGFVMRPLGGAIGGYFADKVGRKPVLVTAMLVMGAATFLIGALPTYEQVGVLAPILLVALRMLQGLAFGAEWGGAITMAYEHAPWHRRGMFAAIPQSGNPLGIALASGVFAWSDTLNGNWQWRTPFLLSAVLVIVALIVRSRLTESPEFQEAQASGEIEKNPLLATLAGDWRGILRVIALRVVESFAYYSTATYLLNYITERHPDLRPVALGAITAASVLAIAVTFLAGALTDRIGRRPIYIAACTAAILFAFPMYLLTNSAQPALVVTVFIIGIGLIHASLTGTQGSLLTEQFRTATRTSGASLGYQVAAAIGGFAPLLAAALVGAFGWPGAALLYLGAALIGLVGILATKETWGRQERERVLRLVAEEGHAQTAAGTRVSAALPPSPGSR</sequence>
<dbReference type="InterPro" id="IPR005829">
    <property type="entry name" value="Sugar_transporter_CS"/>
</dbReference>
<gene>
    <name evidence="9" type="ORF">QO019_006321</name>
</gene>
<feature type="transmembrane region" description="Helical" evidence="7">
    <location>
        <begin position="374"/>
        <end position="397"/>
    </location>
</feature>
<feature type="transmembrane region" description="Helical" evidence="7">
    <location>
        <begin position="191"/>
        <end position="208"/>
    </location>
</feature>
<feature type="transmembrane region" description="Helical" evidence="7">
    <location>
        <begin position="403"/>
        <end position="420"/>
    </location>
</feature>
<feature type="transmembrane region" description="Helical" evidence="7">
    <location>
        <begin position="247"/>
        <end position="266"/>
    </location>
</feature>
<dbReference type="PROSITE" id="PS50850">
    <property type="entry name" value="MFS"/>
    <property type="match status" value="1"/>
</dbReference>
<dbReference type="PROSITE" id="PS00216">
    <property type="entry name" value="SUGAR_TRANSPORT_1"/>
    <property type="match status" value="1"/>
</dbReference>
<reference evidence="9 10" key="1">
    <citation type="submission" date="2023-07" db="EMBL/GenBank/DDBJ databases">
        <title>Genomic Encyclopedia of Type Strains, Phase IV (KMG-IV): sequencing the most valuable type-strain genomes for metagenomic binning, comparative biology and taxonomic classification.</title>
        <authorList>
            <person name="Goeker M."/>
        </authorList>
    </citation>
    <scope>NUCLEOTIDE SEQUENCE [LARGE SCALE GENOMIC DNA]</scope>
    <source>
        <strain evidence="9 10">DSM 40573</strain>
    </source>
</reference>
<dbReference type="InterPro" id="IPR011701">
    <property type="entry name" value="MFS"/>
</dbReference>
<protein>
    <submittedName>
        <fullName evidence="9">MFS family permease</fullName>
    </submittedName>
</protein>
<evidence type="ECO:0000256" key="6">
    <source>
        <dbReference type="ARBA" id="ARBA00023136"/>
    </source>
</evidence>
<dbReference type="InterPro" id="IPR036259">
    <property type="entry name" value="MFS_trans_sf"/>
</dbReference>
<feature type="transmembrane region" description="Helical" evidence="7">
    <location>
        <begin position="118"/>
        <end position="138"/>
    </location>
</feature>
<dbReference type="Proteomes" id="UP001236795">
    <property type="component" value="Unassembled WGS sequence"/>
</dbReference>
<dbReference type="Pfam" id="PF07690">
    <property type="entry name" value="MFS_1"/>
    <property type="match status" value="1"/>
</dbReference>
<accession>A0ABU0KTI1</accession>
<keyword evidence="3" id="KW-1003">Cell membrane</keyword>
<feature type="transmembrane region" description="Helical" evidence="7">
    <location>
        <begin position="159"/>
        <end position="179"/>
    </location>
</feature>
<proteinExistence type="predicted"/>
<dbReference type="CDD" id="cd17369">
    <property type="entry name" value="MFS_ShiA_like"/>
    <property type="match status" value="1"/>
</dbReference>
<dbReference type="SUPFAM" id="SSF103473">
    <property type="entry name" value="MFS general substrate transporter"/>
    <property type="match status" value="1"/>
</dbReference>
<evidence type="ECO:0000256" key="4">
    <source>
        <dbReference type="ARBA" id="ARBA00022692"/>
    </source>
</evidence>
<keyword evidence="5 7" id="KW-1133">Transmembrane helix</keyword>
<feature type="transmembrane region" description="Helical" evidence="7">
    <location>
        <begin position="36"/>
        <end position="52"/>
    </location>
</feature>
<evidence type="ECO:0000256" key="3">
    <source>
        <dbReference type="ARBA" id="ARBA00022475"/>
    </source>
</evidence>
<evidence type="ECO:0000313" key="9">
    <source>
        <dbReference type="EMBL" id="MDQ0491424.1"/>
    </source>
</evidence>
<evidence type="ECO:0000256" key="1">
    <source>
        <dbReference type="ARBA" id="ARBA00004651"/>
    </source>
</evidence>
<feature type="transmembrane region" description="Helical" evidence="7">
    <location>
        <begin position="309"/>
        <end position="328"/>
    </location>
</feature>
<evidence type="ECO:0000313" key="10">
    <source>
        <dbReference type="Proteomes" id="UP001236795"/>
    </source>
</evidence>
<keyword evidence="10" id="KW-1185">Reference proteome</keyword>
<feature type="transmembrane region" description="Helical" evidence="7">
    <location>
        <begin position="93"/>
        <end position="112"/>
    </location>
</feature>
<keyword evidence="4 7" id="KW-0812">Transmembrane</keyword>
<feature type="domain" description="Major facilitator superfamily (MFS) profile" evidence="8">
    <location>
        <begin position="21"/>
        <end position="425"/>
    </location>
</feature>
<feature type="transmembrane region" description="Helical" evidence="7">
    <location>
        <begin position="334"/>
        <end position="353"/>
    </location>
</feature>
<dbReference type="PANTHER" id="PTHR43045:SF1">
    <property type="entry name" value="SHIKIMATE TRANSPORTER"/>
    <property type="match status" value="1"/>
</dbReference>
<dbReference type="RefSeq" id="WP_019525561.1">
    <property type="nucleotide sequence ID" value="NZ_JAUSWC010000032.1"/>
</dbReference>
<keyword evidence="6 7" id="KW-0472">Membrane</keyword>
<dbReference type="EMBL" id="JAUSWC010000032">
    <property type="protein sequence ID" value="MDQ0491424.1"/>
    <property type="molecule type" value="Genomic_DNA"/>
</dbReference>
<comment type="subcellular location">
    <subcellularLocation>
        <location evidence="1">Cell membrane</location>
        <topology evidence="1">Multi-pass membrane protein</topology>
    </subcellularLocation>
</comment>
<feature type="transmembrane region" description="Helical" evidence="7">
    <location>
        <begin position="278"/>
        <end position="297"/>
    </location>
</feature>
<evidence type="ECO:0000256" key="7">
    <source>
        <dbReference type="SAM" id="Phobius"/>
    </source>
</evidence>
<organism evidence="9 10">
    <name type="scientific">Streptomyces thermodiastaticus</name>
    <dbReference type="NCBI Taxonomy" id="44061"/>
    <lineage>
        <taxon>Bacteria</taxon>
        <taxon>Bacillati</taxon>
        <taxon>Actinomycetota</taxon>
        <taxon>Actinomycetes</taxon>
        <taxon>Kitasatosporales</taxon>
        <taxon>Streptomycetaceae</taxon>
        <taxon>Streptomyces</taxon>
    </lineage>
</organism>
<evidence type="ECO:0000259" key="8">
    <source>
        <dbReference type="PROSITE" id="PS50850"/>
    </source>
</evidence>
<dbReference type="PANTHER" id="PTHR43045">
    <property type="entry name" value="SHIKIMATE TRANSPORTER"/>
    <property type="match status" value="1"/>
</dbReference>
<keyword evidence="2" id="KW-0813">Transport</keyword>
<evidence type="ECO:0000256" key="5">
    <source>
        <dbReference type="ARBA" id="ARBA00022989"/>
    </source>
</evidence>
<feature type="transmembrane region" description="Helical" evidence="7">
    <location>
        <begin position="58"/>
        <end position="86"/>
    </location>
</feature>
<name>A0ABU0KTI1_9ACTN</name>
<dbReference type="Gene3D" id="1.20.1250.20">
    <property type="entry name" value="MFS general substrate transporter like domains"/>
    <property type="match status" value="2"/>
</dbReference>
<dbReference type="InterPro" id="IPR020846">
    <property type="entry name" value="MFS_dom"/>
</dbReference>
<comment type="caution">
    <text evidence="9">The sequence shown here is derived from an EMBL/GenBank/DDBJ whole genome shotgun (WGS) entry which is preliminary data.</text>
</comment>